<accession>A0A183HXH7</accession>
<evidence type="ECO:0000313" key="1">
    <source>
        <dbReference type="EMBL" id="VDO82666.1"/>
    </source>
</evidence>
<reference evidence="1 2" key="2">
    <citation type="submission" date="2018-11" db="EMBL/GenBank/DDBJ databases">
        <authorList>
            <consortium name="Pathogen Informatics"/>
        </authorList>
    </citation>
    <scope>NUCLEOTIDE SEQUENCE [LARGE SCALE GENOMIC DNA]</scope>
</reference>
<protein>
    <submittedName>
        <fullName evidence="3">Ovule protein</fullName>
    </submittedName>
</protein>
<dbReference type="EMBL" id="UZAJ01018601">
    <property type="protein sequence ID" value="VDO82666.1"/>
    <property type="molecule type" value="Genomic_DNA"/>
</dbReference>
<dbReference type="STRING" id="387005.A0A183HXH7"/>
<dbReference type="Proteomes" id="UP000267606">
    <property type="component" value="Unassembled WGS sequence"/>
</dbReference>
<organism evidence="3">
    <name type="scientific">Onchocerca flexuosa</name>
    <dbReference type="NCBI Taxonomy" id="387005"/>
    <lineage>
        <taxon>Eukaryota</taxon>
        <taxon>Metazoa</taxon>
        <taxon>Ecdysozoa</taxon>
        <taxon>Nematoda</taxon>
        <taxon>Chromadorea</taxon>
        <taxon>Rhabditida</taxon>
        <taxon>Spirurina</taxon>
        <taxon>Spiruromorpha</taxon>
        <taxon>Filarioidea</taxon>
        <taxon>Onchocercidae</taxon>
        <taxon>Onchocerca</taxon>
    </lineage>
</organism>
<reference evidence="3" key="1">
    <citation type="submission" date="2016-06" db="UniProtKB">
        <authorList>
            <consortium name="WormBaseParasite"/>
        </authorList>
    </citation>
    <scope>IDENTIFICATION</scope>
</reference>
<proteinExistence type="predicted"/>
<dbReference type="AlphaFoldDB" id="A0A183HXH7"/>
<dbReference type="WBParaSite" id="OFLC_0001219001-mRNA-1">
    <property type="protein sequence ID" value="OFLC_0001219001-mRNA-1"/>
    <property type="gene ID" value="OFLC_0001219001"/>
</dbReference>
<sequence>MHNNLSKRNAYQLLLVQNSLSSMAKIGTSGSRKSEYGDELASHVDNLPSNIPCSEEDCQQ</sequence>
<evidence type="ECO:0000313" key="3">
    <source>
        <dbReference type="WBParaSite" id="OFLC_0001219001-mRNA-1"/>
    </source>
</evidence>
<gene>
    <name evidence="1" type="ORF">OFLC_LOCUS12191</name>
</gene>
<evidence type="ECO:0000313" key="2">
    <source>
        <dbReference type="Proteomes" id="UP000267606"/>
    </source>
</evidence>
<keyword evidence="2" id="KW-1185">Reference proteome</keyword>
<name>A0A183HXH7_9BILA</name>